<feature type="compositionally biased region" description="Basic and acidic residues" evidence="1">
    <location>
        <begin position="49"/>
        <end position="67"/>
    </location>
</feature>
<name>A0ABS8WK70_DATST</name>
<feature type="compositionally biased region" description="Polar residues" evidence="1">
    <location>
        <begin position="68"/>
        <end position="95"/>
    </location>
</feature>
<evidence type="ECO:0000256" key="1">
    <source>
        <dbReference type="SAM" id="MobiDB-lite"/>
    </source>
</evidence>
<keyword evidence="3" id="KW-1185">Reference proteome</keyword>
<dbReference type="Proteomes" id="UP000823775">
    <property type="component" value="Unassembled WGS sequence"/>
</dbReference>
<protein>
    <submittedName>
        <fullName evidence="2">Uncharacterized protein</fullName>
    </submittedName>
</protein>
<feature type="non-terminal residue" evidence="2">
    <location>
        <position position="1"/>
    </location>
</feature>
<sequence>ELENQIPSNTEVELEVCRMKEQDSEKKVEEVKQSERMLDGHEVIDRMSDKVQRKENNSMETNEHQQDKVQCTRQQQELTKQALTTDVDIDSTSNMSEDDTTQAIERDRQLRSVSKNLEI</sequence>
<gene>
    <name evidence="2" type="ORF">HAX54_049151</name>
</gene>
<organism evidence="2 3">
    <name type="scientific">Datura stramonium</name>
    <name type="common">Jimsonweed</name>
    <name type="synonym">Common thornapple</name>
    <dbReference type="NCBI Taxonomy" id="4076"/>
    <lineage>
        <taxon>Eukaryota</taxon>
        <taxon>Viridiplantae</taxon>
        <taxon>Streptophyta</taxon>
        <taxon>Embryophyta</taxon>
        <taxon>Tracheophyta</taxon>
        <taxon>Spermatophyta</taxon>
        <taxon>Magnoliopsida</taxon>
        <taxon>eudicotyledons</taxon>
        <taxon>Gunneridae</taxon>
        <taxon>Pentapetalae</taxon>
        <taxon>asterids</taxon>
        <taxon>lamiids</taxon>
        <taxon>Solanales</taxon>
        <taxon>Solanaceae</taxon>
        <taxon>Solanoideae</taxon>
        <taxon>Datureae</taxon>
        <taxon>Datura</taxon>
    </lineage>
</organism>
<comment type="caution">
    <text evidence="2">The sequence shown here is derived from an EMBL/GenBank/DDBJ whole genome shotgun (WGS) entry which is preliminary data.</text>
</comment>
<evidence type="ECO:0000313" key="3">
    <source>
        <dbReference type="Proteomes" id="UP000823775"/>
    </source>
</evidence>
<feature type="region of interest" description="Disordered" evidence="1">
    <location>
        <begin position="49"/>
        <end position="119"/>
    </location>
</feature>
<reference evidence="2 3" key="1">
    <citation type="journal article" date="2021" name="BMC Genomics">
        <title>Datura genome reveals duplications of psychoactive alkaloid biosynthetic genes and high mutation rate following tissue culture.</title>
        <authorList>
            <person name="Rajewski A."/>
            <person name="Carter-House D."/>
            <person name="Stajich J."/>
            <person name="Litt A."/>
        </authorList>
    </citation>
    <scope>NUCLEOTIDE SEQUENCE [LARGE SCALE GENOMIC DNA]</scope>
    <source>
        <strain evidence="2">AR-01</strain>
    </source>
</reference>
<evidence type="ECO:0000313" key="2">
    <source>
        <dbReference type="EMBL" id="MCE3051223.1"/>
    </source>
</evidence>
<proteinExistence type="predicted"/>
<accession>A0ABS8WK70</accession>
<dbReference type="EMBL" id="JACEIK010008282">
    <property type="protein sequence ID" value="MCE3051223.1"/>
    <property type="molecule type" value="Genomic_DNA"/>
</dbReference>